<keyword evidence="4" id="KW-0268">Exocytosis</keyword>
<dbReference type="FunFam" id="2.60.40.150:FF:000006">
    <property type="entry name" value="Synaptotagmin-like 5, isoform CRA_a"/>
    <property type="match status" value="1"/>
</dbReference>
<dbReference type="STRING" id="75743.A0A401PNW3"/>
<keyword evidence="3" id="KW-1003">Cell membrane</keyword>
<evidence type="ECO:0000256" key="6">
    <source>
        <dbReference type="ARBA" id="ARBA00022737"/>
    </source>
</evidence>
<evidence type="ECO:0000313" key="13">
    <source>
        <dbReference type="EMBL" id="GCB74798.1"/>
    </source>
</evidence>
<dbReference type="GO" id="GO:0031267">
    <property type="term" value="F:small GTPase binding"/>
    <property type="evidence" value="ECO:0007669"/>
    <property type="project" value="InterPro"/>
</dbReference>
<dbReference type="PANTHER" id="PTHR45716">
    <property type="entry name" value="BITESIZE, ISOFORM I"/>
    <property type="match status" value="1"/>
</dbReference>
<dbReference type="PROSITE" id="PS50916">
    <property type="entry name" value="RABBD"/>
    <property type="match status" value="1"/>
</dbReference>
<dbReference type="OMA" id="VCATIRH"/>
<reference evidence="13 14" key="1">
    <citation type="journal article" date="2018" name="Nat. Ecol. Evol.">
        <title>Shark genomes provide insights into elasmobranch evolution and the origin of vertebrates.</title>
        <authorList>
            <person name="Hara Y"/>
            <person name="Yamaguchi K"/>
            <person name="Onimaru K"/>
            <person name="Kadota M"/>
            <person name="Koyanagi M"/>
            <person name="Keeley SD"/>
            <person name="Tatsumi K"/>
            <person name="Tanaka K"/>
            <person name="Motone F"/>
            <person name="Kageyama Y"/>
            <person name="Nozu R"/>
            <person name="Adachi N"/>
            <person name="Nishimura O"/>
            <person name="Nakagawa R"/>
            <person name="Tanegashima C"/>
            <person name="Kiyatake I"/>
            <person name="Matsumoto R"/>
            <person name="Murakumo K"/>
            <person name="Nishida K"/>
            <person name="Terakita A"/>
            <person name="Kuratani S"/>
            <person name="Sato K"/>
            <person name="Hyodo S Kuraku.S."/>
        </authorList>
    </citation>
    <scope>NUCLEOTIDE SEQUENCE [LARGE SCALE GENOMIC DNA]</scope>
</reference>
<evidence type="ECO:0000256" key="10">
    <source>
        <dbReference type="SAM" id="MobiDB-lite"/>
    </source>
</evidence>
<dbReference type="FunFam" id="2.60.40.150:FF:000108">
    <property type="entry name" value="Synaptotagmin like 1"/>
    <property type="match status" value="1"/>
</dbReference>
<feature type="domain" description="C2" evidence="11">
    <location>
        <begin position="322"/>
        <end position="451"/>
    </location>
</feature>
<feature type="compositionally biased region" description="Polar residues" evidence="10">
    <location>
        <begin position="140"/>
        <end position="151"/>
    </location>
</feature>
<dbReference type="Gene3D" id="2.60.40.150">
    <property type="entry name" value="C2 domain"/>
    <property type="match status" value="2"/>
</dbReference>
<dbReference type="PROSITE" id="PS50004">
    <property type="entry name" value="C2"/>
    <property type="match status" value="2"/>
</dbReference>
<evidence type="ECO:0000256" key="5">
    <source>
        <dbReference type="ARBA" id="ARBA00022553"/>
    </source>
</evidence>
<dbReference type="InterPro" id="IPR043567">
    <property type="entry name" value="SYTL1-5_C2B"/>
</dbReference>
<evidence type="ECO:0000256" key="4">
    <source>
        <dbReference type="ARBA" id="ARBA00022483"/>
    </source>
</evidence>
<dbReference type="GO" id="GO:0005886">
    <property type="term" value="C:plasma membrane"/>
    <property type="evidence" value="ECO:0007669"/>
    <property type="project" value="UniProtKB-SubCell"/>
</dbReference>
<evidence type="ECO:0000259" key="11">
    <source>
        <dbReference type="PROSITE" id="PS50004"/>
    </source>
</evidence>
<keyword evidence="14" id="KW-1185">Reference proteome</keyword>
<keyword evidence="7" id="KW-0472">Membrane</keyword>
<dbReference type="InterPro" id="IPR035892">
    <property type="entry name" value="C2_domain_sf"/>
</dbReference>
<evidence type="ECO:0000256" key="8">
    <source>
        <dbReference type="ARBA" id="ARBA00072163"/>
    </source>
</evidence>
<feature type="region of interest" description="Disordered" evidence="10">
    <location>
        <begin position="134"/>
        <end position="161"/>
    </location>
</feature>
<dbReference type="AlphaFoldDB" id="A0A401PNW3"/>
<evidence type="ECO:0000256" key="3">
    <source>
        <dbReference type="ARBA" id="ARBA00022475"/>
    </source>
</evidence>
<dbReference type="InterPro" id="IPR000008">
    <property type="entry name" value="C2_dom"/>
</dbReference>
<dbReference type="InterPro" id="IPR010911">
    <property type="entry name" value="Rab_BD"/>
</dbReference>
<dbReference type="GO" id="GO:0006886">
    <property type="term" value="P:intracellular protein transport"/>
    <property type="evidence" value="ECO:0007669"/>
    <property type="project" value="InterPro"/>
</dbReference>
<accession>A0A401PNW3</accession>
<dbReference type="GO" id="GO:0006887">
    <property type="term" value="P:exocytosis"/>
    <property type="evidence" value="ECO:0007669"/>
    <property type="project" value="UniProtKB-KW"/>
</dbReference>
<evidence type="ECO:0000256" key="9">
    <source>
        <dbReference type="ARBA" id="ARBA00075525"/>
    </source>
</evidence>
<dbReference type="SUPFAM" id="SSF49562">
    <property type="entry name" value="C2 domain (Calcium/lipid-binding domain, CaLB)"/>
    <property type="match status" value="2"/>
</dbReference>
<dbReference type="Gene3D" id="6.10.250.3000">
    <property type="match status" value="1"/>
</dbReference>
<dbReference type="EMBL" id="BFAA01001100">
    <property type="protein sequence ID" value="GCB74798.1"/>
    <property type="molecule type" value="Genomic_DNA"/>
</dbReference>
<dbReference type="CDD" id="cd04020">
    <property type="entry name" value="C2B_SLP_1-2-3-4"/>
    <property type="match status" value="1"/>
</dbReference>
<dbReference type="OrthoDB" id="195679at2759"/>
<feature type="domain" description="C2" evidence="11">
    <location>
        <begin position="187"/>
        <end position="307"/>
    </location>
</feature>
<evidence type="ECO:0000313" key="14">
    <source>
        <dbReference type="Proteomes" id="UP000288216"/>
    </source>
</evidence>
<feature type="domain" description="RabBD" evidence="12">
    <location>
        <begin position="10"/>
        <end position="66"/>
    </location>
</feature>
<gene>
    <name evidence="13" type="ORF">scyTo_0003890</name>
</gene>
<proteinExistence type="predicted"/>
<dbReference type="GO" id="GO:0042043">
    <property type="term" value="F:neurexin family protein binding"/>
    <property type="evidence" value="ECO:0007669"/>
    <property type="project" value="TreeGrafter"/>
</dbReference>
<protein>
    <recommendedName>
        <fullName evidence="8">Synaptotagmin-like protein 1</fullName>
    </recommendedName>
    <alternativeName>
        <fullName evidence="9">Exophilin-7</fullName>
    </alternativeName>
</protein>
<evidence type="ECO:0000256" key="7">
    <source>
        <dbReference type="ARBA" id="ARBA00023136"/>
    </source>
</evidence>
<evidence type="ECO:0000256" key="2">
    <source>
        <dbReference type="ARBA" id="ARBA00004236"/>
    </source>
</evidence>
<dbReference type="PANTHER" id="PTHR45716:SF3">
    <property type="entry name" value="SYNAPTOTAGMIN-LIKE PROTEIN 1"/>
    <property type="match status" value="1"/>
</dbReference>
<name>A0A401PNW3_SCYTO</name>
<keyword evidence="5" id="KW-0597">Phosphoprotein</keyword>
<dbReference type="SMART" id="SM00239">
    <property type="entry name" value="C2"/>
    <property type="match status" value="2"/>
</dbReference>
<dbReference type="Pfam" id="PF00168">
    <property type="entry name" value="C2"/>
    <property type="match status" value="2"/>
</dbReference>
<sequence>MELDFNVEELVDLRFLTDEELEVIVHVLYRDTELRLLEDQRIKKLRQSVLDPKQLKIATGDWFKEVRAKRHSDKTFGSDIVRASIRKKKRTKGERQKKVTINNKEVIINEQEDQELDQQDNVDCTITSRLQNDDEIDGDTFSQHNDESSVPTKDMDANSSLSSFQSPTFSGSMMSLYSNADFGCIDVSGSITFSLYYDENSLEFNINVVQCDDLAEAKKNRSDPYVKSYLLPDKSSRSKRKTSVKKKTLNPTFNEWLKYKLEKDELQSRTLNLSVWHSDHFGRNLFLGEVEIPLETWDWSNIKPTSYILHPRIAAPSNMIRSNSQLYLSVKFIPAGTQGQGLPPTTELHIHLREARNLVPIRCKGINSFVKCYILPDVTKASRQKTRVIKKDLNPVYNHTMVYDGFQTQDMNETCAEITVWDHDTFSNQLLGGLRLSLGTGLSYGLPVNWMDSNEEEVSAWRRMLSEPGQWVDSTLPLRPNMNSMQ</sequence>
<dbReference type="Proteomes" id="UP000288216">
    <property type="component" value="Unassembled WGS sequence"/>
</dbReference>
<evidence type="ECO:0000259" key="12">
    <source>
        <dbReference type="PROSITE" id="PS50916"/>
    </source>
</evidence>
<comment type="subcellular location">
    <subcellularLocation>
        <location evidence="2">Cell membrane</location>
    </subcellularLocation>
    <subcellularLocation>
        <location evidence="1">Endomembrane system</location>
        <topology evidence="1">Peripheral membrane protein</topology>
    </subcellularLocation>
</comment>
<comment type="caution">
    <text evidence="13">The sequence shown here is derived from an EMBL/GenBank/DDBJ whole genome shotgun (WGS) entry which is preliminary data.</text>
</comment>
<dbReference type="GO" id="GO:0070382">
    <property type="term" value="C:exocytic vesicle"/>
    <property type="evidence" value="ECO:0007669"/>
    <property type="project" value="TreeGrafter"/>
</dbReference>
<evidence type="ECO:0000256" key="1">
    <source>
        <dbReference type="ARBA" id="ARBA00004184"/>
    </source>
</evidence>
<organism evidence="13 14">
    <name type="scientific">Scyliorhinus torazame</name>
    <name type="common">Cloudy catshark</name>
    <name type="synonym">Catulus torazame</name>
    <dbReference type="NCBI Taxonomy" id="75743"/>
    <lineage>
        <taxon>Eukaryota</taxon>
        <taxon>Metazoa</taxon>
        <taxon>Chordata</taxon>
        <taxon>Craniata</taxon>
        <taxon>Vertebrata</taxon>
        <taxon>Chondrichthyes</taxon>
        <taxon>Elasmobranchii</taxon>
        <taxon>Galeomorphii</taxon>
        <taxon>Galeoidea</taxon>
        <taxon>Carcharhiniformes</taxon>
        <taxon>Scyliorhinidae</taxon>
        <taxon>Scyliorhinus</taxon>
    </lineage>
</organism>
<keyword evidence="6" id="KW-0677">Repeat</keyword>